<keyword evidence="3" id="KW-1185">Reference proteome</keyword>
<name>A0A1A6C2A9_9GAMM</name>
<proteinExistence type="predicted"/>
<dbReference type="GO" id="GO:0008703">
    <property type="term" value="F:5-amino-6-(5-phosphoribosylamino)uracil reductase activity"/>
    <property type="evidence" value="ECO:0007669"/>
    <property type="project" value="InterPro"/>
</dbReference>
<dbReference type="Proteomes" id="UP000029273">
    <property type="component" value="Unassembled WGS sequence"/>
</dbReference>
<accession>A0A1A6C2A9</accession>
<dbReference type="InterPro" id="IPR024072">
    <property type="entry name" value="DHFR-like_dom_sf"/>
</dbReference>
<dbReference type="EMBL" id="JQSG02000006">
    <property type="protein sequence ID" value="OBS08701.1"/>
    <property type="molecule type" value="Genomic_DNA"/>
</dbReference>
<organism evidence="2 3">
    <name type="scientific">Acidihalobacter prosperus</name>
    <dbReference type="NCBI Taxonomy" id="160660"/>
    <lineage>
        <taxon>Bacteria</taxon>
        <taxon>Pseudomonadati</taxon>
        <taxon>Pseudomonadota</taxon>
        <taxon>Gammaproteobacteria</taxon>
        <taxon>Chromatiales</taxon>
        <taxon>Ectothiorhodospiraceae</taxon>
        <taxon>Acidihalobacter</taxon>
    </lineage>
</organism>
<evidence type="ECO:0000259" key="1">
    <source>
        <dbReference type="Pfam" id="PF01872"/>
    </source>
</evidence>
<dbReference type="InterPro" id="IPR002734">
    <property type="entry name" value="RibDG_C"/>
</dbReference>
<reference evidence="2 3" key="1">
    <citation type="journal article" date="2014" name="Genome Announc.">
        <title>Draft Genome Sequence of the Iron-Oxidizing, Acidophilic, and Halotolerant 'Thiobacillus prosperus' Type Strain DSM 5130.</title>
        <authorList>
            <person name="Ossandon F.J."/>
            <person name="Cardenas J.P."/>
            <person name="Corbett M."/>
            <person name="Quatrini R."/>
            <person name="Holmes D.S."/>
            <person name="Watkin E."/>
        </authorList>
    </citation>
    <scope>NUCLEOTIDE SEQUENCE [LARGE SCALE GENOMIC DNA]</scope>
    <source>
        <strain evidence="2 3">DSM 5130</strain>
    </source>
</reference>
<comment type="caution">
    <text evidence="2">The sequence shown here is derived from an EMBL/GenBank/DDBJ whole genome shotgun (WGS) entry which is preliminary data.</text>
</comment>
<evidence type="ECO:0000313" key="3">
    <source>
        <dbReference type="Proteomes" id="UP000029273"/>
    </source>
</evidence>
<dbReference type="GO" id="GO:0009231">
    <property type="term" value="P:riboflavin biosynthetic process"/>
    <property type="evidence" value="ECO:0007669"/>
    <property type="project" value="InterPro"/>
</dbReference>
<dbReference type="Gene3D" id="3.40.430.10">
    <property type="entry name" value="Dihydrofolate Reductase, subunit A"/>
    <property type="match status" value="1"/>
</dbReference>
<dbReference type="SUPFAM" id="SSF53597">
    <property type="entry name" value="Dihydrofolate reductase-like"/>
    <property type="match status" value="1"/>
</dbReference>
<evidence type="ECO:0000313" key="2">
    <source>
        <dbReference type="EMBL" id="OBS08701.1"/>
    </source>
</evidence>
<dbReference type="AlphaFoldDB" id="A0A1A6C2A9"/>
<protein>
    <recommendedName>
        <fullName evidence="1">Bacterial bifunctional deaminase-reductase C-terminal domain-containing protein</fullName>
    </recommendedName>
</protein>
<sequence>MFAGMIDEYMLMIHPLVLGSGRRLFPERLELPLTLIDCATLPAGIVIATYEPQKQGR</sequence>
<dbReference type="Pfam" id="PF01872">
    <property type="entry name" value="RibD_C"/>
    <property type="match status" value="1"/>
</dbReference>
<gene>
    <name evidence="2" type="ORF">Thpro_022951</name>
</gene>
<feature type="domain" description="Bacterial bifunctional deaminase-reductase C-terminal" evidence="1">
    <location>
        <begin position="3"/>
        <end position="46"/>
    </location>
</feature>